<dbReference type="CDD" id="cd00087">
    <property type="entry name" value="FReD"/>
    <property type="match status" value="1"/>
</dbReference>
<feature type="compositionally biased region" description="Polar residues" evidence="6">
    <location>
        <begin position="1147"/>
        <end position="1157"/>
    </location>
</feature>
<dbReference type="PANTHER" id="PTHR47221">
    <property type="entry name" value="FIBRINOGEN ALPHA CHAIN"/>
    <property type="match status" value="1"/>
</dbReference>
<dbReference type="InParanoid" id="A0A3P8V2D7"/>
<dbReference type="InterPro" id="IPR002181">
    <property type="entry name" value="Fibrinogen_a/b/g_C_dom"/>
</dbReference>
<feature type="region of interest" description="Disordered" evidence="6">
    <location>
        <begin position="793"/>
        <end position="964"/>
    </location>
</feature>
<feature type="compositionally biased region" description="Polar residues" evidence="6">
    <location>
        <begin position="728"/>
        <end position="780"/>
    </location>
</feature>
<dbReference type="Ensembl" id="ENSCSET00000009675.1">
    <property type="protein sequence ID" value="ENSCSEP00000009563.1"/>
    <property type="gene ID" value="ENSCSEG00000006136.1"/>
</dbReference>
<feature type="compositionally biased region" description="Polar residues" evidence="6">
    <location>
        <begin position="863"/>
        <end position="891"/>
    </location>
</feature>
<feature type="compositionally biased region" description="Polar residues" evidence="6">
    <location>
        <begin position="1171"/>
        <end position="1182"/>
    </location>
</feature>
<comment type="subcellular location">
    <subcellularLocation>
        <location evidence="1">Secreted</location>
    </subcellularLocation>
</comment>
<feature type="compositionally biased region" description="Low complexity" evidence="6">
    <location>
        <begin position="702"/>
        <end position="715"/>
    </location>
</feature>
<feature type="compositionally biased region" description="Polar residues" evidence="6">
    <location>
        <begin position="1219"/>
        <end position="1230"/>
    </location>
</feature>
<feature type="compositionally biased region" description="Polar residues" evidence="6">
    <location>
        <begin position="1537"/>
        <end position="1548"/>
    </location>
</feature>
<evidence type="ECO:0000256" key="5">
    <source>
        <dbReference type="SAM" id="Coils"/>
    </source>
</evidence>
<keyword evidence="3" id="KW-1015">Disulfide bond</keyword>
<keyword evidence="7" id="KW-0732">Signal</keyword>
<feature type="compositionally biased region" description="Basic and acidic residues" evidence="6">
    <location>
        <begin position="1448"/>
        <end position="1468"/>
    </location>
</feature>
<dbReference type="KEGG" id="csem:103380191"/>
<dbReference type="GO" id="GO:0005577">
    <property type="term" value="C:fibrinogen complex"/>
    <property type="evidence" value="ECO:0007669"/>
    <property type="project" value="TreeGrafter"/>
</dbReference>
<feature type="compositionally biased region" description="Basic and acidic residues" evidence="6">
    <location>
        <begin position="894"/>
        <end position="910"/>
    </location>
</feature>
<organism evidence="9 10">
    <name type="scientific">Cynoglossus semilaevis</name>
    <name type="common">Tongue sole</name>
    <dbReference type="NCBI Taxonomy" id="244447"/>
    <lineage>
        <taxon>Eukaryota</taxon>
        <taxon>Metazoa</taxon>
        <taxon>Chordata</taxon>
        <taxon>Craniata</taxon>
        <taxon>Vertebrata</taxon>
        <taxon>Euteleostomi</taxon>
        <taxon>Actinopterygii</taxon>
        <taxon>Neopterygii</taxon>
        <taxon>Teleostei</taxon>
        <taxon>Neoteleostei</taxon>
        <taxon>Acanthomorphata</taxon>
        <taxon>Carangaria</taxon>
        <taxon>Pleuronectiformes</taxon>
        <taxon>Pleuronectoidei</taxon>
        <taxon>Cynoglossidae</taxon>
        <taxon>Cynoglossinae</taxon>
        <taxon>Cynoglossus</taxon>
    </lineage>
</organism>
<feature type="compositionally biased region" description="Basic and acidic residues" evidence="6">
    <location>
        <begin position="1235"/>
        <end position="1258"/>
    </location>
</feature>
<feature type="coiled-coil region" evidence="5">
    <location>
        <begin position="68"/>
        <end position="102"/>
    </location>
</feature>
<evidence type="ECO:0000259" key="8">
    <source>
        <dbReference type="PROSITE" id="PS51406"/>
    </source>
</evidence>
<dbReference type="GO" id="GO:0005201">
    <property type="term" value="F:extracellular matrix structural constituent"/>
    <property type="evidence" value="ECO:0007669"/>
    <property type="project" value="TreeGrafter"/>
</dbReference>
<dbReference type="GO" id="GO:0042730">
    <property type="term" value="P:fibrinolysis"/>
    <property type="evidence" value="ECO:0007669"/>
    <property type="project" value="TreeGrafter"/>
</dbReference>
<dbReference type="SMART" id="SM00186">
    <property type="entry name" value="FBG"/>
    <property type="match status" value="1"/>
</dbReference>
<feature type="compositionally biased region" description="Polar residues" evidence="6">
    <location>
        <begin position="1381"/>
        <end position="1392"/>
    </location>
</feature>
<sequence length="1994" mass="220094">MKLTAPCMYFVFSSLFWTTVGSGQGYPSEDKGSGPCAATLQLEEPCGHGQEDAACLYSLSLPALTVHLPSQLRDLEKIMRELQDLKDTVDQLRKKCADCTVRQTEKMCDMHTEKEHVKLNENTEKREDEWRCVNKRSKEKSGDDFGSGKIKGTEALGGVGEINTENRTDLDRGGRNKLQAVKESNQGLIKEMEGAEVSPEVSEKDGKSRDEGVTVSGNLAWSTTLTANGKTEVTHGETVAEKNNSEQKGMEGNKNEKLTGDKGKITQKEGEKNSSDINMDNTASYQEQMDGKKQTEENQVSERIMTSEDYAGHINKEQEQQGVDSKENTGEEIKAWQNNKILKPTENNGLVVKGKTINSGESGETDGVTSAEIKTQSGNVVQGGQRPSDEKLTSNDAEERKDFVSVSQTPPSITGFITGRHKTMDPNKVITLTSPLSSTSLWSSPHLITDVNEATVIAALGLPSQSTDFEHTQIYEQPHPDADASFRTTNDPTATPTLSTLEVPRQQITTITNRFTSTSSPRSWPGVQGQVHSTSATKIASTHVQHFFTTTMAAVTERSSRGAKNTSPSMNTGRKFGFGQGVNLGKKQGMKPEATQKLKNSKNDHKHDRAPIPEKKTRPVQKLKPLVQKPTVDPNIKSRKPGASEQQTHTAKPDQRVSHHHLTTGENQQNNSLLGRDKGQELNSNQTSAPPDQRAPSPQRPSTVGTTGSTTVQTGINTHLFPPYGEKTTAQNIKNISLPQQGKRSPERPTSNQKPATVNQTGSHQDSESENYNNTSSDGRIISQNVYKNPLLKQHEGLPTNPNRSNVQKPHSHQKSKIPSLRPTSVNTTRSDKSQIIKTTSKPDLFSPLDKMTTVQNKHKQTRGQNPNFNRTFSPPAQRPPSHNRTATVNLKGSAKDPRREKYAKPDHSTPRLKITPNLKKNASRIHNQDLKPNIHQMPLPPVQRPRPHQKSAATNTNSSELGHVTAHHTTTPGYSIKINKITIDQNMNHDQYPVLDTELTSVQNMLEILKENSHQASVSYDSLVGPTSDQTVTTISPTDLDQDPATEVHSVTDQITLPSVQTTDQKFRNISLLMHDKGQRSNSQPQPEAPVQRTTFHQRTATVNTIGLVKVSGITTKSDPDHSTTVETTTAGKNMKNNPAHDKGQKTNSSSKSSPPAQRPATHKRPASGSVINPQRNQKTKSPLVPDSERAKNTKLTLSPSNRSSTFNRNNNEGPSPESEQYLDTTPLINLSLDGDKPSDQDSRPVQKDPLHYKKQELNSNKRTKADVKAKVSQIPRKHAETPDQKTLRNENPEPQSNRSSTPRPTPAHRSTLQPEATSVHITPKFDPDHSTTDEIITAGKNMKNNPAPAHDKSQKTNSSSKSSPSAQRPATHKRPASGSVINPQRNQKTKSPLVPDSKRAKNTKLTLSPSNRSSMFNRNNNEGPSPESEQYLDTTPLINLSLDGNKPSDQDSRPVQKDPLHYKKQELNSNKRTKADVKAKVSQIPRKHAETPDQKTLPDETIRSSTLPPTPAHRPTLQPEATSVQRPEPAVRLESSPNNKTDSNPYLSGITPDGTRISQIDLLPTSGPLSRDNKITHSTGLLTESPDSRTPCDLKPQTVREPSLIPVTTRPNIMIRGILPSVITSTSPGATKFNSNTKPSAASLMLHSTENTAPGKTSGSEKPVFPVTYPGAHTSSILSPDTESTTSVTSGPQLAAAEYSTPSARELRVKINQVAAFPSDRQGSTGPIADLFPKQHPADNNKGDGADYRKWMASKEASAIRDCSDHLLRGKTKSGVYTVTPDLRSKSFPVFCDMDLTGGGWTLLQLRQDGSVSFNRTWADYRSGFGQLNGGEFWLGNNLIHLLTRDRDMVLRVELEDFDGLMEYAEYDKFKVASERLRYRLTIGVYSGTAGDALRFNKMFDHNNKPFTTPDRDNDRYPSGNCGAYYSSGWWFDACMSANLNGRYYKEGRYKGLRDGIFWGTWHNITSEYYPTNYRHSFKTVRMMIRPKRFDP</sequence>
<reference evidence="9 10" key="1">
    <citation type="journal article" date="2014" name="Nat. Genet.">
        <title>Whole-genome sequence of a flatfish provides insights into ZW sex chromosome evolution and adaptation to a benthic lifestyle.</title>
        <authorList>
            <person name="Chen S."/>
            <person name="Zhang G."/>
            <person name="Shao C."/>
            <person name="Huang Q."/>
            <person name="Liu G."/>
            <person name="Zhang P."/>
            <person name="Song W."/>
            <person name="An N."/>
            <person name="Chalopin D."/>
            <person name="Volff J.N."/>
            <person name="Hong Y."/>
            <person name="Li Q."/>
            <person name="Sha Z."/>
            <person name="Zhou H."/>
            <person name="Xie M."/>
            <person name="Yu Q."/>
            <person name="Liu Y."/>
            <person name="Xiang H."/>
            <person name="Wang N."/>
            <person name="Wu K."/>
            <person name="Yang C."/>
            <person name="Zhou Q."/>
            <person name="Liao X."/>
            <person name="Yang L."/>
            <person name="Hu Q."/>
            <person name="Zhang J."/>
            <person name="Meng L."/>
            <person name="Jin L."/>
            <person name="Tian Y."/>
            <person name="Lian J."/>
            <person name="Yang J."/>
            <person name="Miao G."/>
            <person name="Liu S."/>
            <person name="Liang Z."/>
            <person name="Yan F."/>
            <person name="Li Y."/>
            <person name="Sun B."/>
            <person name="Zhang H."/>
            <person name="Zhang J."/>
            <person name="Zhu Y."/>
            <person name="Du M."/>
            <person name="Zhao Y."/>
            <person name="Schartl M."/>
            <person name="Tang Q."/>
            <person name="Wang J."/>
        </authorList>
    </citation>
    <scope>NUCLEOTIDE SEQUENCE</scope>
</reference>
<feature type="compositionally biased region" description="Basic and acidic residues" evidence="6">
    <location>
        <begin position="1325"/>
        <end position="1334"/>
    </location>
</feature>
<dbReference type="InterPro" id="IPR014716">
    <property type="entry name" value="Fibrinogen_a/b/g_C_1"/>
</dbReference>
<feature type="compositionally biased region" description="Low complexity" evidence="6">
    <location>
        <begin position="1357"/>
        <end position="1367"/>
    </location>
</feature>
<dbReference type="Pfam" id="PF00147">
    <property type="entry name" value="Fibrinogen_C"/>
    <property type="match status" value="1"/>
</dbReference>
<evidence type="ECO:0000313" key="10">
    <source>
        <dbReference type="Proteomes" id="UP000265120"/>
    </source>
</evidence>
<proteinExistence type="predicted"/>
<evidence type="ECO:0000256" key="1">
    <source>
        <dbReference type="ARBA" id="ARBA00004613"/>
    </source>
</evidence>
<dbReference type="PANTHER" id="PTHR47221:SF5">
    <property type="entry name" value="FIBRINOGEN C-TERMINAL DOMAIN-CONTAINING PROTEIN"/>
    <property type="match status" value="1"/>
</dbReference>
<evidence type="ECO:0000256" key="6">
    <source>
        <dbReference type="SAM" id="MobiDB-lite"/>
    </source>
</evidence>
<evidence type="ECO:0000256" key="3">
    <source>
        <dbReference type="ARBA" id="ARBA00023157"/>
    </source>
</evidence>
<feature type="compositionally biased region" description="Low complexity" evidence="6">
    <location>
        <begin position="1410"/>
        <end position="1423"/>
    </location>
</feature>
<feature type="compositionally biased region" description="Basic and acidic residues" evidence="6">
    <location>
        <begin position="232"/>
        <end position="274"/>
    </location>
</feature>
<feature type="region of interest" description="Disordered" evidence="6">
    <location>
        <begin position="378"/>
        <end position="412"/>
    </location>
</feature>
<accession>A0A3P8V2D7</accession>
<dbReference type="OMA" id="QERPDQM"/>
<reference evidence="9" key="2">
    <citation type="submission" date="2025-08" db="UniProtKB">
        <authorList>
            <consortium name="Ensembl"/>
        </authorList>
    </citation>
    <scope>IDENTIFICATION</scope>
</reference>
<dbReference type="GeneTree" id="ENSGT00940000157946"/>
<keyword evidence="2" id="KW-0964">Secreted</keyword>
<dbReference type="GO" id="GO:0072377">
    <property type="term" value="P:blood coagulation, common pathway"/>
    <property type="evidence" value="ECO:0007669"/>
    <property type="project" value="TreeGrafter"/>
</dbReference>
<feature type="compositionally biased region" description="Polar residues" evidence="6">
    <location>
        <begin position="1126"/>
        <end position="1138"/>
    </location>
</feature>
<feature type="compositionally biased region" description="Basic and acidic residues" evidence="6">
    <location>
        <begin position="1279"/>
        <end position="1293"/>
    </location>
</feature>
<feature type="chain" id="PRO_5018270955" evidence="7">
    <location>
        <begin position="24"/>
        <end position="1994"/>
    </location>
</feature>
<dbReference type="SUPFAM" id="SSF56496">
    <property type="entry name" value="Fibrinogen C-terminal domain-like"/>
    <property type="match status" value="1"/>
</dbReference>
<name>A0A3P8V2D7_CYNSE</name>
<dbReference type="PROSITE" id="PS00514">
    <property type="entry name" value="FIBRINOGEN_C_1"/>
    <property type="match status" value="1"/>
</dbReference>
<feature type="region of interest" description="Disordered" evidence="6">
    <location>
        <begin position="555"/>
        <end position="780"/>
    </location>
</feature>
<evidence type="ECO:0000313" key="9">
    <source>
        <dbReference type="Ensembl" id="ENSCSEP00000009563.1"/>
    </source>
</evidence>
<feature type="compositionally biased region" description="Polar residues" evidence="6">
    <location>
        <begin position="952"/>
        <end position="961"/>
    </location>
</feature>
<dbReference type="InterPro" id="IPR037579">
    <property type="entry name" value="FIB_ANG-like"/>
</dbReference>
<keyword evidence="4" id="KW-0325">Glycoprotein</keyword>
<feature type="compositionally biased region" description="Polar residues" evidence="6">
    <location>
        <begin position="1675"/>
        <end position="1694"/>
    </location>
</feature>
<feature type="compositionally biased region" description="Polar residues" evidence="6">
    <location>
        <begin position="664"/>
        <end position="673"/>
    </location>
</feature>
<evidence type="ECO:0000256" key="7">
    <source>
        <dbReference type="SAM" id="SignalP"/>
    </source>
</evidence>
<keyword evidence="5" id="KW-0175">Coiled coil</keyword>
<feature type="compositionally biased region" description="Basic and acidic residues" evidence="6">
    <location>
        <begin position="201"/>
        <end position="212"/>
    </location>
</feature>
<feature type="region of interest" description="Disordered" evidence="6">
    <location>
        <begin position="1673"/>
        <end position="1694"/>
    </location>
</feature>
<dbReference type="NCBIfam" id="NF040941">
    <property type="entry name" value="GGGWT_bact"/>
    <property type="match status" value="1"/>
</dbReference>
<feature type="compositionally biased region" description="Low complexity" evidence="6">
    <location>
        <begin position="1200"/>
        <end position="1213"/>
    </location>
</feature>
<dbReference type="InterPro" id="IPR020837">
    <property type="entry name" value="Fibrinogen_CS"/>
</dbReference>
<feature type="compositionally biased region" description="Polar residues" evidence="6">
    <location>
        <begin position="681"/>
        <end position="690"/>
    </location>
</feature>
<dbReference type="FunFam" id="3.90.215.10:FF:000001">
    <property type="entry name" value="Tenascin isoform 1"/>
    <property type="match status" value="1"/>
</dbReference>
<feature type="compositionally biased region" description="Basic and acidic residues" evidence="6">
    <location>
        <begin position="1489"/>
        <end position="1504"/>
    </location>
</feature>
<dbReference type="GO" id="GO:0034116">
    <property type="term" value="P:positive regulation of heterotypic cell-cell adhesion"/>
    <property type="evidence" value="ECO:0007669"/>
    <property type="project" value="TreeGrafter"/>
</dbReference>
<feature type="compositionally biased region" description="Polar residues" evidence="6">
    <location>
        <begin position="562"/>
        <end position="572"/>
    </location>
</feature>
<dbReference type="InterPro" id="IPR036056">
    <property type="entry name" value="Fibrinogen-like_C"/>
</dbReference>
<evidence type="ECO:0000256" key="4">
    <source>
        <dbReference type="ARBA" id="ARBA00023180"/>
    </source>
</evidence>
<dbReference type="Proteomes" id="UP000265120">
    <property type="component" value="Chromosome 6"/>
</dbReference>
<evidence type="ECO:0000256" key="2">
    <source>
        <dbReference type="ARBA" id="ARBA00022525"/>
    </source>
</evidence>
<feature type="compositionally biased region" description="Basic and acidic residues" evidence="6">
    <location>
        <begin position="601"/>
        <end position="617"/>
    </location>
</feature>
<feature type="region of interest" description="Disordered" evidence="6">
    <location>
        <begin position="185"/>
        <end position="280"/>
    </location>
</feature>
<feature type="compositionally biased region" description="Polar residues" evidence="6">
    <location>
        <begin position="215"/>
        <end position="231"/>
    </location>
</feature>
<reference evidence="9" key="3">
    <citation type="submission" date="2025-09" db="UniProtKB">
        <authorList>
            <consortium name="Ensembl"/>
        </authorList>
    </citation>
    <scope>IDENTIFICATION</scope>
</reference>
<dbReference type="STRING" id="244447.ENSCSEP00000009563"/>
<feature type="compositionally biased region" description="Polar residues" evidence="6">
    <location>
        <begin position="1294"/>
        <end position="1322"/>
    </location>
</feature>
<feature type="region of interest" description="Disordered" evidence="6">
    <location>
        <begin position="1115"/>
        <end position="1558"/>
    </location>
</feature>
<dbReference type="GO" id="GO:0030674">
    <property type="term" value="F:protein-macromolecule adaptor activity"/>
    <property type="evidence" value="ECO:0007669"/>
    <property type="project" value="TreeGrafter"/>
</dbReference>
<keyword evidence="10" id="KW-1185">Reference proteome</keyword>
<feature type="region of interest" description="Disordered" evidence="6">
    <location>
        <begin position="1720"/>
        <end position="1745"/>
    </location>
</feature>
<feature type="compositionally biased region" description="Basic and acidic residues" evidence="6">
    <location>
        <begin position="387"/>
        <end position="403"/>
    </location>
</feature>
<dbReference type="GO" id="GO:0070527">
    <property type="term" value="P:platelet aggregation"/>
    <property type="evidence" value="ECO:0007669"/>
    <property type="project" value="TreeGrafter"/>
</dbReference>
<feature type="compositionally biased region" description="Polar residues" evidence="6">
    <location>
        <begin position="1429"/>
        <end position="1440"/>
    </location>
</feature>
<feature type="domain" description="Fibrinogen C-terminal" evidence="8">
    <location>
        <begin position="1756"/>
        <end position="1991"/>
    </location>
</feature>
<feature type="signal peptide" evidence="7">
    <location>
        <begin position="1"/>
        <end position="23"/>
    </location>
</feature>
<protein>
    <submittedName>
        <fullName evidence="9">Uncharacterized LOC103380191</fullName>
    </submittedName>
</protein>
<feature type="compositionally biased region" description="Polar residues" evidence="6">
    <location>
        <begin position="800"/>
        <end position="809"/>
    </location>
</feature>
<dbReference type="PROSITE" id="PS51406">
    <property type="entry name" value="FIBRINOGEN_C_2"/>
    <property type="match status" value="1"/>
</dbReference>
<dbReference type="Gene3D" id="3.90.215.10">
    <property type="entry name" value="Gamma Fibrinogen, chain A, domain 1"/>
    <property type="match status" value="1"/>
</dbReference>